<evidence type="ECO:0000313" key="1">
    <source>
        <dbReference type="EMBL" id="STZ04614.1"/>
    </source>
</evidence>
<proteinExistence type="predicted"/>
<dbReference type="EMBL" id="UGQF01000001">
    <property type="protein sequence ID" value="STZ04614.1"/>
    <property type="molecule type" value="Genomic_DNA"/>
</dbReference>
<protein>
    <submittedName>
        <fullName evidence="1">Uncharacterized protein</fullName>
    </submittedName>
</protein>
<dbReference type="RefSeq" id="WP_158080690.1">
    <property type="nucleotide sequence ID" value="NZ_MXAP01000048.1"/>
</dbReference>
<dbReference type="Proteomes" id="UP000254618">
    <property type="component" value="Unassembled WGS sequence"/>
</dbReference>
<reference evidence="1 2" key="1">
    <citation type="submission" date="2018-06" db="EMBL/GenBank/DDBJ databases">
        <authorList>
            <consortium name="Pathogen Informatics"/>
            <person name="Doyle S."/>
        </authorList>
    </citation>
    <scope>NUCLEOTIDE SEQUENCE [LARGE SCALE GENOMIC DNA]</scope>
    <source>
        <strain evidence="1 2">NCTC11012</strain>
    </source>
</reference>
<dbReference type="AlphaFoldDB" id="A0A378QWF3"/>
<evidence type="ECO:0000313" key="2">
    <source>
        <dbReference type="Proteomes" id="UP000254618"/>
    </source>
</evidence>
<gene>
    <name evidence="1" type="ORF">NCTC11012_02897</name>
</gene>
<name>A0A378QWF3_9GAMM</name>
<organism evidence="1 2">
    <name type="scientific">Moraxella equi</name>
    <dbReference type="NCBI Taxonomy" id="60442"/>
    <lineage>
        <taxon>Bacteria</taxon>
        <taxon>Pseudomonadati</taxon>
        <taxon>Pseudomonadota</taxon>
        <taxon>Gammaproteobacteria</taxon>
        <taxon>Moraxellales</taxon>
        <taxon>Moraxellaceae</taxon>
        <taxon>Moraxella</taxon>
    </lineage>
</organism>
<sequence length="87" mass="10336">MAHHQKNLKFIKSPFKKQKICQTEVWQIFWFSVYFLDCDNTEPAKDFVLSLNLELFRTFDAFVSKLSLVTLFEFDRDNAEPANVLEI</sequence>
<accession>A0A378QWF3</accession>